<evidence type="ECO:0000313" key="4">
    <source>
        <dbReference type="Proteomes" id="UP001378956"/>
    </source>
</evidence>
<keyword evidence="2" id="KW-0812">Transmembrane</keyword>
<dbReference type="EMBL" id="JBBEUB010000003">
    <property type="protein sequence ID" value="MEJ2902883.1"/>
    <property type="molecule type" value="Genomic_DNA"/>
</dbReference>
<dbReference type="Gene3D" id="2.20.200.10">
    <property type="entry name" value="Outer membrane efflux proteins (OEP)"/>
    <property type="match status" value="1"/>
</dbReference>
<dbReference type="RefSeq" id="WP_288881123.1">
    <property type="nucleotide sequence ID" value="NZ_CBFGNQ010000006.1"/>
</dbReference>
<name>A0ABU8NNU5_9SPHI</name>
<keyword evidence="2" id="KW-0472">Membrane</keyword>
<sequence>MKKYIGLIILLTMLVSCQVSKKYERPAIDTKNLYRDQHDTDTVTIATMPWQKLFNDSLLIELITEGLQQNLDLKIAVEHINAARANFKQSKAAFLPDLTGNAAITQSKLAYPQGFGIISSSTQYDVGLTASWEADIWGKLKSSKRSALAGLLQTEEARKAVQTQLISEIANNYFTLLALDEQLIVLEKTVANRKTDVSTMKSLKAANIVTGAAEVQSEANQYAAEVAIPRLKRQIRETENAMNVLLVRKAGSVNRKALESQQLPFDLNIGIPAQLLQNRPDVKQAEYAFMKAFETTNVARQLFYPSLNITASSGFTSFSFKDWITPSGLFANVAAGITQPIFNKGANKARLTTARAAQQESAYLFQKSLLKAGEEVSNALFSYQTAIEQQNIRTKQLQSLQKSVDFTKKLLRYSSATNYTDVLTSEQNLLSAQLDNIGDKLQQWQAVISLYRALGGGWQ</sequence>
<dbReference type="PANTHER" id="PTHR30203">
    <property type="entry name" value="OUTER MEMBRANE CATION EFFLUX PROTEIN"/>
    <property type="match status" value="1"/>
</dbReference>
<dbReference type="PANTHER" id="PTHR30203:SF33">
    <property type="entry name" value="BLR4455 PROTEIN"/>
    <property type="match status" value="1"/>
</dbReference>
<keyword evidence="2" id="KW-1134">Transmembrane beta strand</keyword>
<keyword evidence="2" id="KW-0564">Palmitate</keyword>
<organism evidence="3 4">
    <name type="scientific">Pedobacter panaciterrae</name>
    <dbReference type="NCBI Taxonomy" id="363849"/>
    <lineage>
        <taxon>Bacteria</taxon>
        <taxon>Pseudomonadati</taxon>
        <taxon>Bacteroidota</taxon>
        <taxon>Sphingobacteriia</taxon>
        <taxon>Sphingobacteriales</taxon>
        <taxon>Sphingobacteriaceae</taxon>
        <taxon>Pedobacter</taxon>
    </lineage>
</organism>
<keyword evidence="2" id="KW-0449">Lipoprotein</keyword>
<dbReference type="Pfam" id="PF02321">
    <property type="entry name" value="OEP"/>
    <property type="match status" value="2"/>
</dbReference>
<accession>A0ABU8NNU5</accession>
<dbReference type="PROSITE" id="PS51257">
    <property type="entry name" value="PROKAR_LIPOPROTEIN"/>
    <property type="match status" value="1"/>
</dbReference>
<dbReference type="InterPro" id="IPR003423">
    <property type="entry name" value="OMP_efflux"/>
</dbReference>
<comment type="subcellular location">
    <subcellularLocation>
        <location evidence="2">Cell membrane</location>
        <topology evidence="2">Lipid-anchor</topology>
    </subcellularLocation>
</comment>
<dbReference type="Proteomes" id="UP001378956">
    <property type="component" value="Unassembled WGS sequence"/>
</dbReference>
<protein>
    <submittedName>
        <fullName evidence="3">Efflux transporter outer membrane subunit</fullName>
    </submittedName>
</protein>
<dbReference type="NCBIfam" id="TIGR01845">
    <property type="entry name" value="outer_NodT"/>
    <property type="match status" value="1"/>
</dbReference>
<evidence type="ECO:0000256" key="1">
    <source>
        <dbReference type="ARBA" id="ARBA00007613"/>
    </source>
</evidence>
<proteinExistence type="inferred from homology"/>
<comment type="similarity">
    <text evidence="1 2">Belongs to the outer membrane factor (OMF) (TC 1.B.17) family.</text>
</comment>
<comment type="caution">
    <text evidence="3">The sequence shown here is derived from an EMBL/GenBank/DDBJ whole genome shotgun (WGS) entry which is preliminary data.</text>
</comment>
<reference evidence="3 4" key="1">
    <citation type="submission" date="2024-03" db="EMBL/GenBank/DDBJ databases">
        <title>Sequence of Lycoming College Course Isolates.</title>
        <authorList>
            <person name="Plotts O."/>
            <person name="Newman J."/>
        </authorList>
    </citation>
    <scope>NUCLEOTIDE SEQUENCE [LARGE SCALE GENOMIC DNA]</scope>
    <source>
        <strain evidence="3 4">CJB-3</strain>
    </source>
</reference>
<dbReference type="SUPFAM" id="SSF56954">
    <property type="entry name" value="Outer membrane efflux proteins (OEP)"/>
    <property type="match status" value="1"/>
</dbReference>
<evidence type="ECO:0000256" key="2">
    <source>
        <dbReference type="RuleBase" id="RU362097"/>
    </source>
</evidence>
<gene>
    <name evidence="3" type="ORF">WAE58_10625</name>
</gene>
<dbReference type="Gene3D" id="1.20.1600.10">
    <property type="entry name" value="Outer membrane efflux proteins (OEP)"/>
    <property type="match status" value="1"/>
</dbReference>
<evidence type="ECO:0000313" key="3">
    <source>
        <dbReference type="EMBL" id="MEJ2902883.1"/>
    </source>
</evidence>
<keyword evidence="4" id="KW-1185">Reference proteome</keyword>
<dbReference type="InterPro" id="IPR010131">
    <property type="entry name" value="MdtP/NodT-like"/>
</dbReference>